<name>A0A7I7XIE8_9MYCO</name>
<dbReference type="Pfam" id="PF00127">
    <property type="entry name" value="Copper-bind"/>
    <property type="match status" value="1"/>
</dbReference>
<evidence type="ECO:0000313" key="6">
    <source>
        <dbReference type="Proteomes" id="UP000466517"/>
    </source>
</evidence>
<reference evidence="5 6" key="1">
    <citation type="journal article" date="2019" name="Emerg. Microbes Infect.">
        <title>Comprehensive subspecies identification of 175 nontuberculous mycobacteria species based on 7547 genomic profiles.</title>
        <authorList>
            <person name="Matsumoto Y."/>
            <person name="Kinjo T."/>
            <person name="Motooka D."/>
            <person name="Nabeya D."/>
            <person name="Jung N."/>
            <person name="Uechi K."/>
            <person name="Horii T."/>
            <person name="Iida T."/>
            <person name="Fujita J."/>
            <person name="Nakamura S."/>
        </authorList>
    </citation>
    <scope>NUCLEOTIDE SEQUENCE [LARGE SCALE GENOMIC DNA]</scope>
    <source>
        <strain evidence="5 6">JCM 13574</strain>
    </source>
</reference>
<keyword evidence="6" id="KW-1185">Reference proteome</keyword>
<proteinExistence type="predicted"/>
<gene>
    <name evidence="5" type="ORF">MMAD_32180</name>
</gene>
<dbReference type="PROSITE" id="PS51257">
    <property type="entry name" value="PROKAR_LIPOPROTEIN"/>
    <property type="match status" value="1"/>
</dbReference>
<evidence type="ECO:0000259" key="4">
    <source>
        <dbReference type="Pfam" id="PF00127"/>
    </source>
</evidence>
<dbReference type="SUPFAM" id="SSF49503">
    <property type="entry name" value="Cupredoxins"/>
    <property type="match status" value="1"/>
</dbReference>
<evidence type="ECO:0000256" key="2">
    <source>
        <dbReference type="ARBA" id="ARBA00023008"/>
    </source>
</evidence>
<dbReference type="EMBL" id="AP022610">
    <property type="protein sequence ID" value="BBZ28923.1"/>
    <property type="molecule type" value="Genomic_DNA"/>
</dbReference>
<keyword evidence="2" id="KW-0186">Copper</keyword>
<dbReference type="RefSeq" id="WP_163739083.1">
    <property type="nucleotide sequence ID" value="NZ_AP022610.1"/>
</dbReference>
<evidence type="ECO:0000256" key="3">
    <source>
        <dbReference type="SAM" id="MobiDB-lite"/>
    </source>
</evidence>
<dbReference type="AlphaFoldDB" id="A0A7I7XIE8"/>
<dbReference type="InterPro" id="IPR035668">
    <property type="entry name" value="Amicyanin"/>
</dbReference>
<dbReference type="KEGG" id="mmag:MMAD_32180"/>
<feature type="domain" description="Blue (type 1) copper" evidence="4">
    <location>
        <begin position="85"/>
        <end position="160"/>
    </location>
</feature>
<dbReference type="InterPro" id="IPR000923">
    <property type="entry name" value="BlueCu_1"/>
</dbReference>
<keyword evidence="1" id="KW-0479">Metal-binding</keyword>
<dbReference type="PANTHER" id="PTHR36507">
    <property type="entry name" value="BLL1555 PROTEIN"/>
    <property type="match status" value="1"/>
</dbReference>
<dbReference type="Proteomes" id="UP000466517">
    <property type="component" value="Chromosome"/>
</dbReference>
<feature type="region of interest" description="Disordered" evidence="3">
    <location>
        <begin position="35"/>
        <end position="78"/>
    </location>
</feature>
<sequence length="162" mass="16282">MASLSRSLPRSAHIVLPVAALTATLLLSGCSGSAGGPSGNPPVTFGAQSSITPGLTGADTPGSETPVPMTPTSGPSAPVGGPAVSIDDFAFAPITLTVPVGSTVTWTNKDGEPHTVVANDGSFHSPAMDTNGSFSFTFRTAGHFDYICSIHPFMHATVVVTS</sequence>
<dbReference type="GO" id="GO:0005507">
    <property type="term" value="F:copper ion binding"/>
    <property type="evidence" value="ECO:0007669"/>
    <property type="project" value="InterPro"/>
</dbReference>
<dbReference type="PANTHER" id="PTHR36507:SF1">
    <property type="entry name" value="BLL1555 PROTEIN"/>
    <property type="match status" value="1"/>
</dbReference>
<evidence type="ECO:0000256" key="1">
    <source>
        <dbReference type="ARBA" id="ARBA00022723"/>
    </source>
</evidence>
<protein>
    <recommendedName>
        <fullName evidence="4">Blue (type 1) copper domain-containing protein</fullName>
    </recommendedName>
</protein>
<dbReference type="GO" id="GO:0009055">
    <property type="term" value="F:electron transfer activity"/>
    <property type="evidence" value="ECO:0007669"/>
    <property type="project" value="InterPro"/>
</dbReference>
<accession>A0A7I7XIE8</accession>
<dbReference type="InterPro" id="IPR052721">
    <property type="entry name" value="ET_Amicyanin"/>
</dbReference>
<dbReference type="Gene3D" id="2.60.40.420">
    <property type="entry name" value="Cupredoxins - blue copper proteins"/>
    <property type="match status" value="1"/>
</dbReference>
<organism evidence="5 6">
    <name type="scientific">Mycolicibacterium madagascariense</name>
    <dbReference type="NCBI Taxonomy" id="212765"/>
    <lineage>
        <taxon>Bacteria</taxon>
        <taxon>Bacillati</taxon>
        <taxon>Actinomycetota</taxon>
        <taxon>Actinomycetes</taxon>
        <taxon>Mycobacteriales</taxon>
        <taxon>Mycobacteriaceae</taxon>
        <taxon>Mycolicibacterium</taxon>
    </lineage>
</organism>
<evidence type="ECO:0000313" key="5">
    <source>
        <dbReference type="EMBL" id="BBZ28923.1"/>
    </source>
</evidence>
<dbReference type="InterPro" id="IPR008972">
    <property type="entry name" value="Cupredoxin"/>
</dbReference>
<dbReference type="CDD" id="cd13921">
    <property type="entry name" value="Amicyanin"/>
    <property type="match status" value="1"/>
</dbReference>